<organism evidence="3 4">
    <name type="scientific">Botrytis tulipae</name>
    <dbReference type="NCBI Taxonomy" id="87230"/>
    <lineage>
        <taxon>Eukaryota</taxon>
        <taxon>Fungi</taxon>
        <taxon>Dikarya</taxon>
        <taxon>Ascomycota</taxon>
        <taxon>Pezizomycotina</taxon>
        <taxon>Leotiomycetes</taxon>
        <taxon>Helotiales</taxon>
        <taxon>Sclerotiniaceae</taxon>
        <taxon>Botrytis</taxon>
    </lineage>
</organism>
<evidence type="ECO:0000256" key="1">
    <source>
        <dbReference type="SAM" id="Coils"/>
    </source>
</evidence>
<evidence type="ECO:0000256" key="2">
    <source>
        <dbReference type="SAM" id="MobiDB-lite"/>
    </source>
</evidence>
<feature type="compositionally biased region" description="Acidic residues" evidence="2">
    <location>
        <begin position="202"/>
        <end position="214"/>
    </location>
</feature>
<dbReference type="EMBL" id="PQXH01000185">
    <property type="protein sequence ID" value="TGO08925.1"/>
    <property type="molecule type" value="Genomic_DNA"/>
</dbReference>
<evidence type="ECO:0000313" key="4">
    <source>
        <dbReference type="Proteomes" id="UP000297777"/>
    </source>
</evidence>
<comment type="caution">
    <text evidence="3">The sequence shown here is derived from an EMBL/GenBank/DDBJ whole genome shotgun (WGS) entry which is preliminary data.</text>
</comment>
<name>A0A4Z1E9T9_9HELO</name>
<dbReference type="Proteomes" id="UP000297777">
    <property type="component" value="Unassembled WGS sequence"/>
</dbReference>
<feature type="compositionally biased region" description="Polar residues" evidence="2">
    <location>
        <begin position="283"/>
        <end position="301"/>
    </location>
</feature>
<keyword evidence="4" id="KW-1185">Reference proteome</keyword>
<feature type="coiled-coil region" evidence="1">
    <location>
        <begin position="131"/>
        <end position="165"/>
    </location>
</feature>
<dbReference type="OrthoDB" id="3557034at2759"/>
<keyword evidence="1" id="KW-0175">Coiled coil</keyword>
<reference evidence="3 4" key="1">
    <citation type="submission" date="2017-12" db="EMBL/GenBank/DDBJ databases">
        <title>Comparative genomics of Botrytis spp.</title>
        <authorList>
            <person name="Valero-Jimenez C.A."/>
            <person name="Tapia P."/>
            <person name="Veloso J."/>
            <person name="Silva-Moreno E."/>
            <person name="Staats M."/>
            <person name="Valdes J.H."/>
            <person name="Van Kan J.A.L."/>
        </authorList>
    </citation>
    <scope>NUCLEOTIDE SEQUENCE [LARGE SCALE GENOMIC DNA]</scope>
    <source>
        <strain evidence="3 4">Bt9001</strain>
    </source>
</reference>
<feature type="compositionally biased region" description="Basic residues" evidence="2">
    <location>
        <begin position="235"/>
        <end position="245"/>
    </location>
</feature>
<proteinExistence type="predicted"/>
<dbReference type="AlphaFoldDB" id="A0A4Z1E9T9"/>
<feature type="region of interest" description="Disordered" evidence="2">
    <location>
        <begin position="190"/>
        <end position="352"/>
    </location>
</feature>
<gene>
    <name evidence="3" type="ORF">BTUL_0185g00020</name>
</gene>
<accession>A0A4Z1E9T9</accession>
<evidence type="ECO:0000313" key="3">
    <source>
        <dbReference type="EMBL" id="TGO08925.1"/>
    </source>
</evidence>
<protein>
    <submittedName>
        <fullName evidence="3">Uncharacterized protein</fullName>
    </submittedName>
</protein>
<sequence length="352" mass="39327">MRATLSSILLAQRSALTRIETIKATNRDPDACYLPVHEDPKFRAELNEGVGFDLDIYSSSEEVISLIHKWPFDDATKGMIPGERLPYVDLILEFDQLNEKLHKLGQASLGYHVKYHYIPMIDNRAVEVEVITELDRYAAKLEKNLKEREREISRDEETETELEVEEPSVLNTTLMSKPWGTSIQIPKSTKMKRKLKEKEIATGDETETDEEMEELLIPKTTPTSKLWGTSTKPPKSAKTKRNLKEKKKDVTTGDETGTDEEMQELLMPKRTPVSKSGGRSKITPKSTSGGKSFATPQSTPGGKSFATPPSAPGGKSFPTPQSTPIQKPKPKLKLISRDPRVRGNSAPKPPES</sequence>